<organism evidence="1 2">
    <name type="scientific">Oceaniovalibus guishaninsula JLT2003</name>
    <dbReference type="NCBI Taxonomy" id="1231392"/>
    <lineage>
        <taxon>Bacteria</taxon>
        <taxon>Pseudomonadati</taxon>
        <taxon>Pseudomonadota</taxon>
        <taxon>Alphaproteobacteria</taxon>
        <taxon>Rhodobacterales</taxon>
        <taxon>Roseobacteraceae</taxon>
        <taxon>Oceaniovalibus</taxon>
    </lineage>
</organism>
<name>K2HK77_9RHOB</name>
<sequence>MTRLLTILAFCTLLGFLGILVFEVMRVDLAIVAGATLLLVGIDSLRAGKS</sequence>
<dbReference type="EMBL" id="AMGO01000062">
    <property type="protein sequence ID" value="EKE43369.1"/>
    <property type="molecule type" value="Genomic_DNA"/>
</dbReference>
<reference evidence="1 2" key="1">
    <citation type="journal article" date="2012" name="J. Bacteriol.">
        <title>Draft Genome Sequence of Oceaniovalibus guishaninsula JLT2003T.</title>
        <authorList>
            <person name="Tang K."/>
            <person name="Liu K."/>
            <person name="Jiao N."/>
        </authorList>
    </citation>
    <scope>NUCLEOTIDE SEQUENCE [LARGE SCALE GENOMIC DNA]</scope>
    <source>
        <strain evidence="1 2">JLT2003</strain>
    </source>
</reference>
<protein>
    <submittedName>
        <fullName evidence="1">Uncharacterized protein</fullName>
    </submittedName>
</protein>
<accession>K2HK77</accession>
<dbReference type="Proteomes" id="UP000006765">
    <property type="component" value="Unassembled WGS sequence"/>
</dbReference>
<evidence type="ECO:0000313" key="1">
    <source>
        <dbReference type="EMBL" id="EKE43369.1"/>
    </source>
</evidence>
<comment type="caution">
    <text evidence="1">The sequence shown here is derived from an EMBL/GenBank/DDBJ whole genome shotgun (WGS) entry which is preliminary data.</text>
</comment>
<dbReference type="OrthoDB" id="8453979at2"/>
<dbReference type="STRING" id="1231392.OCGS_2561"/>
<keyword evidence="2" id="KW-1185">Reference proteome</keyword>
<evidence type="ECO:0000313" key="2">
    <source>
        <dbReference type="Proteomes" id="UP000006765"/>
    </source>
</evidence>
<proteinExistence type="predicted"/>
<dbReference type="AlphaFoldDB" id="K2HK77"/>
<dbReference type="RefSeq" id="WP_007427713.1">
    <property type="nucleotide sequence ID" value="NZ_AMGO01000062.1"/>
</dbReference>
<gene>
    <name evidence="1" type="ORF">OCGS_2561</name>
</gene>